<sequence length="278" mass="30145">MMRFFLAMLLPALMFFPTVAGFEKGNYFSYAYVLAKSDGETVSGELSLSILDVLPDGRLRLRGVATFNDGVATFEKNLPQSYFSPPAVDLAEYEGVYSFRRGNVSLRISVDEIGEELRAVSGFEFVTKVYHVSASADNQGESTRLEGVIEIIASSKVVYSLDLAYTGSGQKTASFKMSLKDTNVDLSAFNTTATISPTSFTATPASFFSAFPSGSVQFFDSVGRRDVVQEQATLSSAYFDRVGVVLAAGLATIGAVSFLSMRRKGRAMEPGEKKAHYV</sequence>
<keyword evidence="1" id="KW-0472">Membrane</keyword>
<keyword evidence="1" id="KW-0812">Transmembrane</keyword>
<evidence type="ECO:0000313" key="3">
    <source>
        <dbReference type="EMBL" id="BAJ50253.1"/>
    </source>
</evidence>
<feature type="transmembrane region" description="Helical" evidence="1">
    <location>
        <begin position="238"/>
        <end position="259"/>
    </location>
</feature>
<dbReference type="EMBL" id="BA000048">
    <property type="protein sequence ID" value="BAJ50253.1"/>
    <property type="molecule type" value="Genomic_DNA"/>
</dbReference>
<accession>E6N548</accession>
<keyword evidence="1" id="KW-1133">Transmembrane helix</keyword>
<dbReference type="KEGG" id="csu:CSUB_C0392"/>
<reference evidence="2 4" key="2">
    <citation type="journal article" date="2011" name="Nucleic Acids Res.">
        <title>Insights into the evolution of Archaea and eukaryotic protein modifier systems revealed by the genome of a novel archaeal group.</title>
        <authorList>
            <person name="Nunoura T."/>
            <person name="Takaki Y."/>
            <person name="Kakuta J."/>
            <person name="Nishi S."/>
            <person name="Sugahara J."/>
            <person name="Kazama H."/>
            <person name="Chee G."/>
            <person name="Hattori M."/>
            <person name="Kanai A."/>
            <person name="Atomi H."/>
            <person name="Takai K."/>
            <person name="Takami H."/>
        </authorList>
    </citation>
    <scope>NUCLEOTIDE SEQUENCE [LARGE SCALE GENOMIC DNA]</scope>
</reference>
<proteinExistence type="predicted"/>
<protein>
    <submittedName>
        <fullName evidence="2">Uncharacterized protein</fullName>
    </submittedName>
</protein>
<dbReference type="STRING" id="311458.CSUB_C0392"/>
<evidence type="ECO:0000256" key="1">
    <source>
        <dbReference type="SAM" id="Phobius"/>
    </source>
</evidence>
<evidence type="ECO:0000313" key="2">
    <source>
        <dbReference type="EMBL" id="BAJ47417.1"/>
    </source>
</evidence>
<name>E6N548_CALS0</name>
<evidence type="ECO:0000313" key="4">
    <source>
        <dbReference type="Proteomes" id="UP000008120"/>
    </source>
</evidence>
<organism evidence="2 4">
    <name type="scientific">Caldiarchaeum subterraneum</name>
    <dbReference type="NCBI Taxonomy" id="311458"/>
    <lineage>
        <taxon>Archaea</taxon>
        <taxon>Nitrososphaerota</taxon>
        <taxon>Candidatus Caldarchaeales</taxon>
        <taxon>Candidatus Caldarchaeaceae</taxon>
        <taxon>Candidatus Caldarchaeum</taxon>
    </lineage>
</organism>
<reference evidence="2 4" key="1">
    <citation type="journal article" date="2005" name="Environ. Microbiol.">
        <title>Genetic and functional properties of uncultivated thermophilic crenarchaeotes from a subsurface gold mine as revealed by analysis of genome fragments.</title>
        <authorList>
            <person name="Nunoura T."/>
            <person name="Hirayama H."/>
            <person name="Takami H."/>
            <person name="Oida H."/>
            <person name="Nishi S."/>
            <person name="Shimamura S."/>
            <person name="Suzuki Y."/>
            <person name="Inagaki F."/>
            <person name="Takai K."/>
            <person name="Nealson K.H."/>
            <person name="Horikoshi K."/>
        </authorList>
    </citation>
    <scope>NUCLEOTIDE SEQUENCE [LARGE SCALE GENOMIC DNA]</scope>
</reference>
<dbReference type="AlphaFoldDB" id="E6N548"/>
<dbReference type="BioCyc" id="CCAL311458:G131R-397-MONOMER"/>
<dbReference type="Proteomes" id="UP000008120">
    <property type="component" value="Chromosome"/>
</dbReference>
<gene>
    <name evidence="3" type="ORF">CSUB_C0392</name>
    <name evidence="2" type="ORF">HGMM_F29F08C26</name>
</gene>
<dbReference type="EMBL" id="AP011836">
    <property type="protein sequence ID" value="BAJ47417.1"/>
    <property type="molecule type" value="Genomic_DNA"/>
</dbReference>